<keyword evidence="7" id="KW-0770">Synapse</keyword>
<dbReference type="GO" id="GO:0045211">
    <property type="term" value="C:postsynaptic membrane"/>
    <property type="evidence" value="ECO:0007669"/>
    <property type="project" value="UniProtKB-SubCell"/>
</dbReference>
<feature type="transmembrane region" description="Helical" evidence="17">
    <location>
        <begin position="274"/>
        <end position="300"/>
    </location>
</feature>
<dbReference type="InterPro" id="IPR006201">
    <property type="entry name" value="Neur_channel"/>
</dbReference>
<protein>
    <submittedName>
        <fullName evidence="20">Uncharacterized protein</fullName>
    </submittedName>
</protein>
<gene>
    <name evidence="20" type="ORF">GE061_007206</name>
</gene>
<evidence type="ECO:0000256" key="15">
    <source>
        <dbReference type="ARBA" id="ARBA00023303"/>
    </source>
</evidence>
<keyword evidence="14" id="KW-1071">Ligand-gated ion channel</keyword>
<evidence type="ECO:0000256" key="16">
    <source>
        <dbReference type="ARBA" id="ARBA00034104"/>
    </source>
</evidence>
<keyword evidence="21" id="KW-1185">Reference proteome</keyword>
<dbReference type="AlphaFoldDB" id="A0A8S9WSV3"/>
<evidence type="ECO:0000256" key="7">
    <source>
        <dbReference type="ARBA" id="ARBA00023018"/>
    </source>
</evidence>
<dbReference type="Gene3D" id="2.70.170.10">
    <property type="entry name" value="Neurotransmitter-gated ion-channel ligand-binding domain"/>
    <property type="match status" value="1"/>
</dbReference>
<comment type="similarity">
    <text evidence="2">Belongs to the ligand-gated ion channel (TC 1.A.9) family. Acetylcholine receptor (TC 1.A.9.1) subfamily.</text>
</comment>
<dbReference type="Pfam" id="PF02931">
    <property type="entry name" value="Neur_chan_LBD"/>
    <property type="match status" value="1"/>
</dbReference>
<evidence type="ECO:0000256" key="4">
    <source>
        <dbReference type="ARBA" id="ARBA00022475"/>
    </source>
</evidence>
<dbReference type="Gene3D" id="1.20.58.390">
    <property type="entry name" value="Neurotransmitter-gated ion-channel transmembrane domain"/>
    <property type="match status" value="1"/>
</dbReference>
<evidence type="ECO:0000259" key="18">
    <source>
        <dbReference type="Pfam" id="PF02931"/>
    </source>
</evidence>
<dbReference type="GO" id="GO:0022848">
    <property type="term" value="F:acetylcholine-gated monoatomic cation-selective channel activity"/>
    <property type="evidence" value="ECO:0007669"/>
    <property type="project" value="InterPro"/>
</dbReference>
<evidence type="ECO:0000256" key="1">
    <source>
        <dbReference type="ARBA" id="ARBA00003328"/>
    </source>
</evidence>
<comment type="function">
    <text evidence="1">After binding acetylcholine, the AChR responds by an extensive change in conformation that affects all subunits and leads to opening of an ion-conducting channel across the plasma membrane.</text>
</comment>
<evidence type="ECO:0000256" key="8">
    <source>
        <dbReference type="ARBA" id="ARBA00023065"/>
    </source>
</evidence>
<evidence type="ECO:0000256" key="11">
    <source>
        <dbReference type="ARBA" id="ARBA00023170"/>
    </source>
</evidence>
<keyword evidence="12" id="KW-0325">Glycoprotein</keyword>
<reference evidence="20" key="1">
    <citation type="journal article" date="2021" name="Mol. Ecol. Resour.">
        <title>Apolygus lucorum genome provides insights into omnivorousness and mesophyll feeding.</title>
        <authorList>
            <person name="Liu Y."/>
            <person name="Liu H."/>
            <person name="Wang H."/>
            <person name="Huang T."/>
            <person name="Liu B."/>
            <person name="Yang B."/>
            <person name="Yin L."/>
            <person name="Li B."/>
            <person name="Zhang Y."/>
            <person name="Zhang S."/>
            <person name="Jiang F."/>
            <person name="Zhang X."/>
            <person name="Ren Y."/>
            <person name="Wang B."/>
            <person name="Wang S."/>
            <person name="Lu Y."/>
            <person name="Wu K."/>
            <person name="Fan W."/>
            <person name="Wang G."/>
        </authorList>
    </citation>
    <scope>NUCLEOTIDE SEQUENCE</scope>
    <source>
        <strain evidence="20">12Hb</strain>
    </source>
</reference>
<evidence type="ECO:0000313" key="21">
    <source>
        <dbReference type="Proteomes" id="UP000466442"/>
    </source>
</evidence>
<evidence type="ECO:0000259" key="19">
    <source>
        <dbReference type="Pfam" id="PF02932"/>
    </source>
</evidence>
<dbReference type="EMBL" id="WIXP02000015">
    <property type="protein sequence ID" value="KAF6199181.1"/>
    <property type="molecule type" value="Genomic_DNA"/>
</dbReference>
<dbReference type="InterPro" id="IPR036719">
    <property type="entry name" value="Neuro-gated_channel_TM_sf"/>
</dbReference>
<dbReference type="FunFam" id="1.20.58.390:FF:000073">
    <property type="entry name" value="Neuronal acetylcholine receptor subunit alpha-9-II"/>
    <property type="match status" value="1"/>
</dbReference>
<dbReference type="InterPro" id="IPR002394">
    <property type="entry name" value="Nicotinic_acetylcholine_rcpt"/>
</dbReference>
<feature type="transmembrane region" description="Helical" evidence="17">
    <location>
        <begin position="215"/>
        <end position="239"/>
    </location>
</feature>
<accession>A0A8S9WSV3</accession>
<feature type="non-terminal residue" evidence="20">
    <location>
        <position position="1"/>
    </location>
</feature>
<dbReference type="CDD" id="cd19051">
    <property type="entry name" value="LGIC_TM_cation"/>
    <property type="match status" value="1"/>
</dbReference>
<dbReference type="PANTHER" id="PTHR18945">
    <property type="entry name" value="NEUROTRANSMITTER GATED ION CHANNEL"/>
    <property type="match status" value="1"/>
</dbReference>
<dbReference type="InterPro" id="IPR006029">
    <property type="entry name" value="Neurotrans-gated_channel_TM"/>
</dbReference>
<dbReference type="InterPro" id="IPR006202">
    <property type="entry name" value="Neur_chan_lig-bd"/>
</dbReference>
<keyword evidence="6 17" id="KW-1133">Transmembrane helix</keyword>
<dbReference type="Proteomes" id="UP000466442">
    <property type="component" value="Unassembled WGS sequence"/>
</dbReference>
<dbReference type="InterPro" id="IPR018000">
    <property type="entry name" value="Neurotransmitter_ion_chnl_CS"/>
</dbReference>
<keyword evidence="5 17" id="KW-0812">Transmembrane</keyword>
<keyword evidence="3 17" id="KW-0813">Transport</keyword>
<dbReference type="OrthoDB" id="5975154at2759"/>
<evidence type="ECO:0000256" key="9">
    <source>
        <dbReference type="ARBA" id="ARBA00023136"/>
    </source>
</evidence>
<dbReference type="SUPFAM" id="SSF90112">
    <property type="entry name" value="Neurotransmitter-gated ion-channel transmembrane pore"/>
    <property type="match status" value="1"/>
</dbReference>
<evidence type="ECO:0000256" key="12">
    <source>
        <dbReference type="ARBA" id="ARBA00023180"/>
    </source>
</evidence>
<comment type="caution">
    <text evidence="20">The sequence shown here is derived from an EMBL/GenBank/DDBJ whole genome shotgun (WGS) entry which is preliminary data.</text>
</comment>
<keyword evidence="4" id="KW-1003">Cell membrane</keyword>
<keyword evidence="9 17" id="KW-0472">Membrane</keyword>
<feature type="domain" description="Neurotransmitter-gated ion-channel ligand-binding" evidence="18">
    <location>
        <begin position="7"/>
        <end position="213"/>
    </location>
</feature>
<dbReference type="PROSITE" id="PS00236">
    <property type="entry name" value="NEUROTR_ION_CHANNEL"/>
    <property type="match status" value="1"/>
</dbReference>
<proteinExistence type="inferred from homology"/>
<dbReference type="InterPro" id="IPR036734">
    <property type="entry name" value="Neur_chan_lig-bd_sf"/>
</dbReference>
<name>A0A8S9WSV3_APOLU</name>
<evidence type="ECO:0000256" key="6">
    <source>
        <dbReference type="ARBA" id="ARBA00022989"/>
    </source>
</evidence>
<organism evidence="20 21">
    <name type="scientific">Apolygus lucorum</name>
    <name type="common">Small green plant bug</name>
    <name type="synonym">Lygocoris lucorum</name>
    <dbReference type="NCBI Taxonomy" id="248454"/>
    <lineage>
        <taxon>Eukaryota</taxon>
        <taxon>Metazoa</taxon>
        <taxon>Ecdysozoa</taxon>
        <taxon>Arthropoda</taxon>
        <taxon>Hexapoda</taxon>
        <taxon>Insecta</taxon>
        <taxon>Pterygota</taxon>
        <taxon>Neoptera</taxon>
        <taxon>Paraneoptera</taxon>
        <taxon>Hemiptera</taxon>
        <taxon>Heteroptera</taxon>
        <taxon>Panheteroptera</taxon>
        <taxon>Cimicomorpha</taxon>
        <taxon>Miridae</taxon>
        <taxon>Mirini</taxon>
        <taxon>Apolygus</taxon>
    </lineage>
</organism>
<dbReference type="NCBIfam" id="TIGR00860">
    <property type="entry name" value="LIC"/>
    <property type="match status" value="1"/>
</dbReference>
<evidence type="ECO:0000256" key="14">
    <source>
        <dbReference type="ARBA" id="ARBA00023286"/>
    </source>
</evidence>
<keyword evidence="11" id="KW-0675">Receptor</keyword>
<evidence type="ECO:0000256" key="17">
    <source>
        <dbReference type="RuleBase" id="RU000687"/>
    </source>
</evidence>
<evidence type="ECO:0000256" key="5">
    <source>
        <dbReference type="ARBA" id="ARBA00022692"/>
    </source>
</evidence>
<evidence type="ECO:0000256" key="10">
    <source>
        <dbReference type="ARBA" id="ARBA00023157"/>
    </source>
</evidence>
<dbReference type="PRINTS" id="PR00254">
    <property type="entry name" value="NICOTINICR"/>
</dbReference>
<dbReference type="CDD" id="cd18997">
    <property type="entry name" value="LGIC_ECD_nAChR"/>
    <property type="match status" value="1"/>
</dbReference>
<evidence type="ECO:0000313" key="20">
    <source>
        <dbReference type="EMBL" id="KAF6199181.1"/>
    </source>
</evidence>
<evidence type="ECO:0000256" key="3">
    <source>
        <dbReference type="ARBA" id="ARBA00022448"/>
    </source>
</evidence>
<comment type="caution">
    <text evidence="17">Lacks conserved residue(s) required for the propagation of feature annotation.</text>
</comment>
<dbReference type="GO" id="GO:0004888">
    <property type="term" value="F:transmembrane signaling receptor activity"/>
    <property type="evidence" value="ECO:0007669"/>
    <property type="project" value="InterPro"/>
</dbReference>
<sequence>VADDVQYRLAQDLLSTYNPAVRPTPNYSYPLDVVFGVSIHHIIDVDEKNQILTTNCWLTQIWYDHHLRWNMSDYDGLEVIRLPWTAVWKPDVILYNNADPQYNSAVINSNVILRNTGEVTWLSHGIYKSSCHIDVQYFPFDIQSCHMKWASWTYDGYQLELVQQSKDGDVSNYQPNGEFDLISFTPIKDVKFYSCCSEPYPDITYIIQLRRRPMFYVFNLILPCILINCIALLVFYVPSESGEKVTLGISALLSMTVFLMTIRETLPPTEKTPLISLYYGVSICLVTFASGLSVVTLNVYHRGVRGTKVPPFIKNVVLDKLATILFLQIEPRQNKHGRQRPEGARSSKWMSAEVCNCLATFSSQRSPCFISSPNNSNSNVGKATDSFETHLLRMLHHVNMTIEKNEIRLQEKEKRELAEIEWKQVALVCDRLLLWLQTWSSTYVRSQLQKVSQSTQSCSFTSLQSSPTICSYSANSSLNDARRFKIYVKL</sequence>
<keyword evidence="13" id="KW-0628">Postsynaptic cell membrane</keyword>
<dbReference type="SUPFAM" id="SSF63712">
    <property type="entry name" value="Nicotinic receptor ligand binding domain-like"/>
    <property type="match status" value="1"/>
</dbReference>
<feature type="domain" description="Neurotransmitter-gated ion-channel transmembrane" evidence="19">
    <location>
        <begin position="220"/>
        <end position="438"/>
    </location>
</feature>
<comment type="subcellular location">
    <subcellularLocation>
        <location evidence="16">Postsynaptic cell membrane</location>
        <topology evidence="16">Multi-pass membrane protein</topology>
    </subcellularLocation>
</comment>
<keyword evidence="10" id="KW-1015">Disulfide bond</keyword>
<dbReference type="FunFam" id="2.70.170.10:FF:000016">
    <property type="entry name" value="Nicotinic acetylcholine receptor subunit"/>
    <property type="match status" value="1"/>
</dbReference>
<feature type="transmembrane region" description="Helical" evidence="17">
    <location>
        <begin position="245"/>
        <end position="262"/>
    </location>
</feature>
<evidence type="ECO:0000256" key="13">
    <source>
        <dbReference type="ARBA" id="ARBA00023257"/>
    </source>
</evidence>
<keyword evidence="8 17" id="KW-0406">Ion transport</keyword>
<keyword evidence="15 17" id="KW-0407">Ion channel</keyword>
<dbReference type="PRINTS" id="PR00252">
    <property type="entry name" value="NRIONCHANNEL"/>
</dbReference>
<dbReference type="InterPro" id="IPR038050">
    <property type="entry name" value="Neuro_actylchol_rec"/>
</dbReference>
<dbReference type="Pfam" id="PF02932">
    <property type="entry name" value="Neur_chan_memb"/>
    <property type="match status" value="1"/>
</dbReference>
<evidence type="ECO:0000256" key="2">
    <source>
        <dbReference type="ARBA" id="ARBA00009237"/>
    </source>
</evidence>